<dbReference type="PANTHER" id="PTHR43138">
    <property type="entry name" value="ACETYLTRANSFERASE, GNAT FAMILY"/>
    <property type="match status" value="1"/>
</dbReference>
<name>A0A0N7MMB5_9SACH</name>
<protein>
    <submittedName>
        <fullName evidence="3">LAQU0S18e00826g1_1</fullName>
    </submittedName>
</protein>
<feature type="region of interest" description="Disordered" evidence="1">
    <location>
        <begin position="533"/>
        <end position="554"/>
    </location>
</feature>
<evidence type="ECO:0000259" key="2">
    <source>
        <dbReference type="PROSITE" id="PS51186"/>
    </source>
</evidence>
<gene>
    <name evidence="3" type="ORF">LAQU0_S18e00826g</name>
</gene>
<sequence>MESNESSEELRMTHLQPQSILLKDGETTATMYPIPAHAEQLPAGLLAFLLDEFNMEIEKGDSLPYYEPLTLEGFNETWFHRDGLVCVMVLGEIPELDYSKSEEAGNGNTGSDDPQAEVTRHTQQYVRRKERRNLNLNIQWEKQCLGAFNLRPAYPGRSSHVVTATFLVNAGIRGKGIGRTLVECFLSWAPQMGFTSSVFPLVYGTNVGVRRILETLSFRRVGKLPESAILKGCDVPVDSFIYAKEFTHVSKSIDLLNEPNKHFAKYERLRYYLETGKYPDYCDRNEKARLRASSKYHSVQNGKLMRQGREVVYDPEKQLEVAFEVHQVSHQGINKVTTKIAERYHWKGIKTTVARIVAACPLCKTQHQDDLGIVVEAGSPQQQAHMIVPSGGDVDHSSQLSRVTAAVIGSLQEPGPDMERTPVDEEPRKRSKPTIHRIKFSGSRDPQVSTQEVLDNEHSMNNFSEYARHQQKSKRRYLDVAMSANMSRSSTLPGSDIPSGPATVEIEEQDDTHMVDDALLDLEDNVMAAVEAVRSEQKSKSDQYGHDSNVQQFY</sequence>
<feature type="compositionally biased region" description="Basic residues" evidence="1">
    <location>
        <begin position="429"/>
        <end position="439"/>
    </location>
</feature>
<dbReference type="PANTHER" id="PTHR43138:SF2">
    <property type="entry name" value="PROTEIN SPT10"/>
    <property type="match status" value="1"/>
</dbReference>
<dbReference type="OrthoDB" id="10264707at2759"/>
<dbReference type="Gene3D" id="3.40.630.30">
    <property type="match status" value="1"/>
</dbReference>
<dbReference type="Proteomes" id="UP000236544">
    <property type="component" value="Unassembled WGS sequence"/>
</dbReference>
<evidence type="ECO:0000313" key="3">
    <source>
        <dbReference type="EMBL" id="CUS24637.1"/>
    </source>
</evidence>
<dbReference type="PROSITE" id="PS51186">
    <property type="entry name" value="GNAT"/>
    <property type="match status" value="1"/>
</dbReference>
<feature type="domain" description="N-acetyltransferase" evidence="2">
    <location>
        <begin position="91"/>
        <end position="236"/>
    </location>
</feature>
<feature type="region of interest" description="Disordered" evidence="1">
    <location>
        <begin position="99"/>
        <end position="123"/>
    </location>
</feature>
<dbReference type="GO" id="GO:0016747">
    <property type="term" value="F:acyltransferase activity, transferring groups other than amino-acyl groups"/>
    <property type="evidence" value="ECO:0007669"/>
    <property type="project" value="InterPro"/>
</dbReference>
<dbReference type="GO" id="GO:0005634">
    <property type="term" value="C:nucleus"/>
    <property type="evidence" value="ECO:0007669"/>
    <property type="project" value="TreeGrafter"/>
</dbReference>
<dbReference type="InterPro" id="IPR016181">
    <property type="entry name" value="Acyl_CoA_acyltransferase"/>
</dbReference>
<dbReference type="SUPFAM" id="SSF55729">
    <property type="entry name" value="Acyl-CoA N-acyltransferases (Nat)"/>
    <property type="match status" value="1"/>
</dbReference>
<dbReference type="InterPro" id="IPR000182">
    <property type="entry name" value="GNAT_dom"/>
</dbReference>
<reference evidence="4" key="1">
    <citation type="submission" date="2015-10" db="EMBL/GenBank/DDBJ databases">
        <authorList>
            <person name="Devillers H."/>
        </authorList>
    </citation>
    <scope>NUCLEOTIDE SEQUENCE [LARGE SCALE GENOMIC DNA]</scope>
</reference>
<dbReference type="Gene3D" id="1.10.340.70">
    <property type="match status" value="1"/>
</dbReference>
<evidence type="ECO:0000313" key="4">
    <source>
        <dbReference type="Proteomes" id="UP000236544"/>
    </source>
</evidence>
<dbReference type="InterPro" id="IPR052742">
    <property type="entry name" value="Mito_N-acetyltransferase"/>
</dbReference>
<proteinExistence type="predicted"/>
<accession>A0A0N7MMB5</accession>
<organism evidence="3 4">
    <name type="scientific">Lachancea quebecensis</name>
    <dbReference type="NCBI Taxonomy" id="1654605"/>
    <lineage>
        <taxon>Eukaryota</taxon>
        <taxon>Fungi</taxon>
        <taxon>Dikarya</taxon>
        <taxon>Ascomycota</taxon>
        <taxon>Saccharomycotina</taxon>
        <taxon>Saccharomycetes</taxon>
        <taxon>Saccharomycetales</taxon>
        <taxon>Saccharomycetaceae</taxon>
        <taxon>Lachancea</taxon>
    </lineage>
</organism>
<dbReference type="Pfam" id="PF09337">
    <property type="entry name" value="zf-H2C2"/>
    <property type="match status" value="1"/>
</dbReference>
<feature type="compositionally biased region" description="Basic and acidic residues" evidence="1">
    <location>
        <begin position="417"/>
        <end position="428"/>
    </location>
</feature>
<feature type="region of interest" description="Disordered" evidence="1">
    <location>
        <begin position="412"/>
        <end position="449"/>
    </location>
</feature>
<keyword evidence="4" id="KW-1185">Reference proteome</keyword>
<dbReference type="AlphaFoldDB" id="A0A0N7MMB5"/>
<evidence type="ECO:0000256" key="1">
    <source>
        <dbReference type="SAM" id="MobiDB-lite"/>
    </source>
</evidence>
<dbReference type="Pfam" id="PF00583">
    <property type="entry name" value="Acetyltransf_1"/>
    <property type="match status" value="1"/>
</dbReference>
<dbReference type="EMBL" id="LN890534">
    <property type="protein sequence ID" value="CUS24637.1"/>
    <property type="molecule type" value="Genomic_DNA"/>
</dbReference>
<feature type="compositionally biased region" description="Basic and acidic residues" evidence="1">
    <location>
        <begin position="533"/>
        <end position="545"/>
    </location>
</feature>
<dbReference type="InterPro" id="IPR015416">
    <property type="entry name" value="Znf_H2C2_histone_UAS-bd"/>
</dbReference>